<dbReference type="Pfam" id="PF12952">
    <property type="entry name" value="DUF3841"/>
    <property type="match status" value="1"/>
</dbReference>
<gene>
    <name evidence="1" type="ORF">B4918_14615</name>
</gene>
<dbReference type="EMBL" id="CP020002">
    <property type="protein sequence ID" value="AQY39123.1"/>
    <property type="molecule type" value="Genomic_DNA"/>
</dbReference>
<dbReference type="Proteomes" id="UP000191057">
    <property type="component" value="Chromosome"/>
</dbReference>
<accession>A0A9W3TCY3</accession>
<name>A0A9W3TCY3_BACTU</name>
<sequence>MKKHFDEYSNLDTFEDSTILWTFQNKKAVKELLTKGKLIAKNDFIYKENLESYRYIILKMEEKGIKCYGHPPVWAWHSCEGYQKPPSFDTARSLLSDIEIKNGIQLIKFQCPNDLIMLTNYHGWCNIYFDFFENNETNVKSDALNYLFNLYPKHEAEWENHYIQATLPYLKKEWIIKITEIDKINVFNR</sequence>
<evidence type="ECO:0000313" key="1">
    <source>
        <dbReference type="EMBL" id="AQY39123.1"/>
    </source>
</evidence>
<organism evidence="1 2">
    <name type="scientific">Bacillus thuringiensis</name>
    <dbReference type="NCBI Taxonomy" id="1428"/>
    <lineage>
        <taxon>Bacteria</taxon>
        <taxon>Bacillati</taxon>
        <taxon>Bacillota</taxon>
        <taxon>Bacilli</taxon>
        <taxon>Bacillales</taxon>
        <taxon>Bacillaceae</taxon>
        <taxon>Bacillus</taxon>
        <taxon>Bacillus cereus group</taxon>
    </lineage>
</organism>
<dbReference type="AlphaFoldDB" id="A0A9W3TCY3"/>
<protein>
    <submittedName>
        <fullName evidence="1">Uncharacterized protein</fullName>
    </submittedName>
</protein>
<dbReference type="RefSeq" id="WP_079245556.1">
    <property type="nucleotide sequence ID" value="NZ_JARSYF010000029.1"/>
</dbReference>
<evidence type="ECO:0000313" key="2">
    <source>
        <dbReference type="Proteomes" id="UP000191057"/>
    </source>
</evidence>
<proteinExistence type="predicted"/>
<dbReference type="InterPro" id="IPR024211">
    <property type="entry name" value="DUF3841"/>
</dbReference>
<reference evidence="1 2" key="1">
    <citation type="submission" date="2017-03" db="EMBL/GenBank/DDBJ databases">
        <title>Complete genome sequence of Bacillus thuringiensis L-7601, a novel melanin producing strain.</title>
        <authorList>
            <person name="Cai J."/>
            <person name="Cao Z."/>
            <person name="Tan T."/>
        </authorList>
    </citation>
    <scope>NUCLEOTIDE SEQUENCE [LARGE SCALE GENOMIC DNA]</scope>
    <source>
        <strain evidence="1 2">L-7601</strain>
    </source>
</reference>